<dbReference type="Proteomes" id="UP001595698">
    <property type="component" value="Unassembled WGS sequence"/>
</dbReference>
<protein>
    <submittedName>
        <fullName evidence="4">Transposase family protein</fullName>
    </submittedName>
</protein>
<evidence type="ECO:0000313" key="5">
    <source>
        <dbReference type="Proteomes" id="UP001595698"/>
    </source>
</evidence>
<evidence type="ECO:0000259" key="3">
    <source>
        <dbReference type="Pfam" id="PF13359"/>
    </source>
</evidence>
<feature type="domain" description="DDE Tnp4" evidence="3">
    <location>
        <begin position="1"/>
        <end position="73"/>
    </location>
</feature>
<proteinExistence type="predicted"/>
<dbReference type="InterPro" id="IPR027806">
    <property type="entry name" value="HARBI1_dom"/>
</dbReference>
<dbReference type="EMBL" id="JBHSBC010000014">
    <property type="protein sequence ID" value="MFC3981556.1"/>
    <property type="molecule type" value="Genomic_DNA"/>
</dbReference>
<evidence type="ECO:0000256" key="1">
    <source>
        <dbReference type="ARBA" id="ARBA00001968"/>
    </source>
</evidence>
<reference evidence="5" key="1">
    <citation type="journal article" date="2019" name="Int. J. Syst. Evol. Microbiol.">
        <title>The Global Catalogue of Microorganisms (GCM) 10K type strain sequencing project: providing services to taxonomists for standard genome sequencing and annotation.</title>
        <authorList>
            <consortium name="The Broad Institute Genomics Platform"/>
            <consortium name="The Broad Institute Genome Sequencing Center for Infectious Disease"/>
            <person name="Wu L."/>
            <person name="Ma J."/>
        </authorList>
    </citation>
    <scope>NUCLEOTIDE SEQUENCE [LARGE SCALE GENOMIC DNA]</scope>
    <source>
        <strain evidence="5">TBRC 7912</strain>
    </source>
</reference>
<dbReference type="RefSeq" id="WP_386190134.1">
    <property type="nucleotide sequence ID" value="NZ_JBHSBC010000014.1"/>
</dbReference>
<dbReference type="Pfam" id="PF13359">
    <property type="entry name" value="DDE_Tnp_4"/>
    <property type="match status" value="1"/>
</dbReference>
<comment type="caution">
    <text evidence="4">The sequence shown here is derived from an EMBL/GenBank/DDBJ whole genome shotgun (WGS) entry which is preliminary data.</text>
</comment>
<keyword evidence="2" id="KW-0479">Metal-binding</keyword>
<comment type="cofactor">
    <cofactor evidence="1">
        <name>a divalent metal cation</name>
        <dbReference type="ChEBI" id="CHEBI:60240"/>
    </cofactor>
</comment>
<sequence>MNVQVIAGLDGVILWVSGAMPGKIHDLTAARVWGIPRELEKVGILTLADKDYQGIEGTIVVTPYKGKNKPESQKRAN</sequence>
<name>A0ABV8EZ56_9ACTN</name>
<organism evidence="4 5">
    <name type="scientific">Streptosporangium jomthongense</name>
    <dbReference type="NCBI Taxonomy" id="1193683"/>
    <lineage>
        <taxon>Bacteria</taxon>
        <taxon>Bacillati</taxon>
        <taxon>Actinomycetota</taxon>
        <taxon>Actinomycetes</taxon>
        <taxon>Streptosporangiales</taxon>
        <taxon>Streptosporangiaceae</taxon>
        <taxon>Streptosporangium</taxon>
    </lineage>
</organism>
<evidence type="ECO:0000313" key="4">
    <source>
        <dbReference type="EMBL" id="MFC3981556.1"/>
    </source>
</evidence>
<keyword evidence="5" id="KW-1185">Reference proteome</keyword>
<evidence type="ECO:0000256" key="2">
    <source>
        <dbReference type="ARBA" id="ARBA00022723"/>
    </source>
</evidence>
<gene>
    <name evidence="4" type="ORF">ACFOYY_15555</name>
</gene>
<accession>A0ABV8EZ56</accession>